<sequence>MVANSPPSSADLLHKGYPSFPVLDTNARRYRSEHFPSIMHSEFGFSVSYFSSQLYTNPYWHRNRVFQHILHHQVVRHSFKEMMDMFAAKTLQFTDKRQRSMQQQQMFGIPVRQFKATRQQQQSDNSAEQYSSAAMEKII</sequence>
<reference evidence="4" key="1">
    <citation type="submission" date="2016-06" db="UniProtKB">
        <authorList>
            <consortium name="WormBaseParasite"/>
        </authorList>
    </citation>
    <scope>IDENTIFICATION</scope>
</reference>
<reference evidence="2 3" key="2">
    <citation type="submission" date="2018-08" db="EMBL/GenBank/DDBJ databases">
        <authorList>
            <person name="Laetsch R D."/>
            <person name="Stevens L."/>
            <person name="Kumar S."/>
            <person name="Blaxter L. M."/>
        </authorList>
    </citation>
    <scope>NUCLEOTIDE SEQUENCE [LARGE SCALE GENOMIC DNA]</scope>
</reference>
<organism evidence="4">
    <name type="scientific">Onchocerca ochengi</name>
    <name type="common">Filarial nematode worm</name>
    <dbReference type="NCBI Taxonomy" id="42157"/>
    <lineage>
        <taxon>Eukaryota</taxon>
        <taxon>Metazoa</taxon>
        <taxon>Ecdysozoa</taxon>
        <taxon>Nematoda</taxon>
        <taxon>Chromadorea</taxon>
        <taxon>Rhabditida</taxon>
        <taxon>Spirurina</taxon>
        <taxon>Spiruromorpha</taxon>
        <taxon>Filarioidea</taxon>
        <taxon>Onchocercidae</taxon>
        <taxon>Onchocerca</taxon>
    </lineage>
</organism>
<dbReference type="EMBL" id="UYRW01005705">
    <property type="protein sequence ID" value="VDM93980.1"/>
    <property type="molecule type" value="Genomic_DNA"/>
</dbReference>
<accession>A0A182EQ43</accession>
<dbReference type="AlphaFoldDB" id="A0A182EQ43"/>
<evidence type="ECO:0000256" key="1">
    <source>
        <dbReference type="SAM" id="MobiDB-lite"/>
    </source>
</evidence>
<gene>
    <name evidence="2" type="ORF">NOO_LOCUS10253</name>
</gene>
<protein>
    <submittedName>
        <fullName evidence="2 4">Uncharacterized protein</fullName>
    </submittedName>
</protein>
<feature type="compositionally biased region" description="Polar residues" evidence="1">
    <location>
        <begin position="117"/>
        <end position="132"/>
    </location>
</feature>
<evidence type="ECO:0000313" key="4">
    <source>
        <dbReference type="WBParaSite" id="nOo.2.0.1.t10253-RA"/>
    </source>
</evidence>
<keyword evidence="3" id="KW-1185">Reference proteome</keyword>
<evidence type="ECO:0000313" key="3">
    <source>
        <dbReference type="Proteomes" id="UP000271087"/>
    </source>
</evidence>
<feature type="region of interest" description="Disordered" evidence="1">
    <location>
        <begin position="117"/>
        <end position="139"/>
    </location>
</feature>
<evidence type="ECO:0000313" key="2">
    <source>
        <dbReference type="EMBL" id="VDM93980.1"/>
    </source>
</evidence>
<dbReference type="WBParaSite" id="nOo.2.0.1.t10253-RA">
    <property type="protein sequence ID" value="nOo.2.0.1.t10253-RA"/>
    <property type="gene ID" value="nOo.2.0.1.g10253"/>
</dbReference>
<dbReference type="Proteomes" id="UP000271087">
    <property type="component" value="Unassembled WGS sequence"/>
</dbReference>
<proteinExistence type="predicted"/>
<name>A0A182EQ43_ONCOC</name>